<comment type="caution">
    <text evidence="15">The sequence shown here is derived from an EMBL/GenBank/DDBJ whole genome shotgun (WGS) entry which is preliminary data.</text>
</comment>
<evidence type="ECO:0000313" key="15">
    <source>
        <dbReference type="EMBL" id="GBC99755.1"/>
    </source>
</evidence>
<keyword evidence="15" id="KW-0328">Glycosyltransferase</keyword>
<dbReference type="SUPFAM" id="SSF52317">
    <property type="entry name" value="Class I glutamine amidotransferase-like"/>
    <property type="match status" value="1"/>
</dbReference>
<dbReference type="CDD" id="cd01748">
    <property type="entry name" value="GATase1_IGP_Synthase"/>
    <property type="match status" value="1"/>
</dbReference>
<dbReference type="GO" id="GO:0016829">
    <property type="term" value="F:lyase activity"/>
    <property type="evidence" value="ECO:0007669"/>
    <property type="project" value="UniProtKB-KW"/>
</dbReference>
<keyword evidence="6 12" id="KW-0378">Hydrolase</keyword>
<evidence type="ECO:0000256" key="5">
    <source>
        <dbReference type="ARBA" id="ARBA00022605"/>
    </source>
</evidence>
<sequence>MTVTVIDCGVGNLRSVGKALEFLGCQVTLTSDPDEVIRANKLVLPGVGAFGAGMRNLTQLGLVDAIRDAVQRGTPLLGICLGLQLLFDESEEMGRYEGLKLVRGKVVHFPERDGIRIPHMGWNSLRIRKPEPLLKGVPDGAMVYFVHSYFPVPDDPSVIAATTEHGIEFVSAIAIDNIFGTQFHPEKSSKFGLQILHNFVTL</sequence>
<dbReference type="InterPro" id="IPR017926">
    <property type="entry name" value="GATASE"/>
</dbReference>
<keyword evidence="8 12" id="KW-0368">Histidine biosynthesis</keyword>
<evidence type="ECO:0000256" key="4">
    <source>
        <dbReference type="ARBA" id="ARBA00022490"/>
    </source>
</evidence>
<dbReference type="InterPro" id="IPR010139">
    <property type="entry name" value="Imidazole-glycPsynth_HisH"/>
</dbReference>
<comment type="subunit">
    <text evidence="3 12">Heterodimer of HisH and HisF.</text>
</comment>
<evidence type="ECO:0000313" key="16">
    <source>
        <dbReference type="Proteomes" id="UP000236173"/>
    </source>
</evidence>
<evidence type="ECO:0000256" key="8">
    <source>
        <dbReference type="ARBA" id="ARBA00023102"/>
    </source>
</evidence>
<keyword evidence="9 12" id="KW-0456">Lyase</keyword>
<dbReference type="PIRSF" id="PIRSF000495">
    <property type="entry name" value="Amidotransf_hisH"/>
    <property type="match status" value="1"/>
</dbReference>
<organism evidence="15 16">
    <name type="scientific">Candidatus Fervidibacter japonicus</name>
    <dbReference type="NCBI Taxonomy" id="2035412"/>
    <lineage>
        <taxon>Bacteria</taxon>
        <taxon>Candidatus Fervidibacterota</taxon>
        <taxon>Candidatus Fervidibacter</taxon>
    </lineage>
</organism>
<dbReference type="Proteomes" id="UP000236173">
    <property type="component" value="Unassembled WGS sequence"/>
</dbReference>
<comment type="function">
    <text evidence="12">IGPS catalyzes the conversion of PRFAR and glutamine to IGP, AICAR and glutamate. The HisH subunit catalyzes the hydrolysis of glutamine to glutamate and ammonia as part of the synthesis of IGP and AICAR. The resulting ammonia molecule is channeled to the active site of HisF.</text>
</comment>
<dbReference type="GO" id="GO:0000105">
    <property type="term" value="P:L-histidine biosynthetic process"/>
    <property type="evidence" value="ECO:0007669"/>
    <property type="project" value="UniProtKB-UniRule"/>
</dbReference>
<evidence type="ECO:0000256" key="13">
    <source>
        <dbReference type="PIRSR" id="PIRSR000495-1"/>
    </source>
</evidence>
<dbReference type="GO" id="GO:0004359">
    <property type="term" value="F:glutaminase activity"/>
    <property type="evidence" value="ECO:0007669"/>
    <property type="project" value="UniProtKB-EC"/>
</dbReference>
<evidence type="ECO:0000256" key="10">
    <source>
        <dbReference type="ARBA" id="ARBA00047838"/>
    </source>
</evidence>
<comment type="subcellular location">
    <subcellularLocation>
        <location evidence="1 12">Cytoplasm</location>
    </subcellularLocation>
</comment>
<dbReference type="InterPro" id="IPR029062">
    <property type="entry name" value="Class_I_gatase-like"/>
</dbReference>
<dbReference type="Gene3D" id="3.40.50.880">
    <property type="match status" value="1"/>
</dbReference>
<dbReference type="EMBL" id="BEHT01000036">
    <property type="protein sequence ID" value="GBC99755.1"/>
    <property type="molecule type" value="Genomic_DNA"/>
</dbReference>
<reference evidence="16" key="1">
    <citation type="submission" date="2017-09" db="EMBL/GenBank/DDBJ databases">
        <title>Metaegenomics of thermophilic ammonia-oxidizing enrichment culture.</title>
        <authorList>
            <person name="Kato S."/>
            <person name="Suzuki K."/>
        </authorList>
    </citation>
    <scope>NUCLEOTIDE SEQUENCE [LARGE SCALE GENOMIC DNA]</scope>
</reference>
<dbReference type="PANTHER" id="PTHR42701">
    <property type="entry name" value="IMIDAZOLE GLYCEROL PHOSPHATE SYNTHASE SUBUNIT HISH"/>
    <property type="match status" value="1"/>
</dbReference>
<dbReference type="PANTHER" id="PTHR42701:SF1">
    <property type="entry name" value="IMIDAZOLE GLYCEROL PHOSPHATE SYNTHASE SUBUNIT HISH"/>
    <property type="match status" value="1"/>
</dbReference>
<evidence type="ECO:0000256" key="3">
    <source>
        <dbReference type="ARBA" id="ARBA00011152"/>
    </source>
</evidence>
<dbReference type="GO" id="GO:0005737">
    <property type="term" value="C:cytoplasm"/>
    <property type="evidence" value="ECO:0007669"/>
    <property type="project" value="UniProtKB-SubCell"/>
</dbReference>
<dbReference type="UniPathway" id="UPA00031">
    <property type="reaction ID" value="UER00010"/>
</dbReference>
<comment type="pathway">
    <text evidence="2 12">Amino-acid biosynthesis; L-histidine biosynthesis; L-histidine from 5-phospho-alpha-D-ribose 1-diphosphate: step 5/9.</text>
</comment>
<feature type="active site" evidence="12 13">
    <location>
        <position position="184"/>
    </location>
</feature>
<keyword evidence="7 12" id="KW-0315">Glutamine amidotransferase</keyword>
<protein>
    <recommendedName>
        <fullName evidence="12">Imidazole glycerol phosphate synthase subunit HisH</fullName>
        <ecNumber evidence="12">4.3.2.10</ecNumber>
    </recommendedName>
    <alternativeName>
        <fullName evidence="12">IGP synthase glutaminase subunit</fullName>
        <ecNumber evidence="12">3.5.1.2</ecNumber>
    </alternativeName>
    <alternativeName>
        <fullName evidence="12">IGP synthase subunit HisH</fullName>
    </alternativeName>
    <alternativeName>
        <fullName evidence="12">ImGP synthase subunit HisH</fullName>
        <shortName evidence="12">IGPS subunit HisH</shortName>
    </alternativeName>
</protein>
<evidence type="ECO:0000256" key="6">
    <source>
        <dbReference type="ARBA" id="ARBA00022801"/>
    </source>
</evidence>
<dbReference type="Pfam" id="PF00117">
    <property type="entry name" value="GATase"/>
    <property type="match status" value="1"/>
</dbReference>
<feature type="domain" description="Glutamine amidotransferase" evidence="14">
    <location>
        <begin position="5"/>
        <end position="200"/>
    </location>
</feature>
<evidence type="ECO:0000259" key="14">
    <source>
        <dbReference type="Pfam" id="PF00117"/>
    </source>
</evidence>
<dbReference type="EC" id="4.3.2.10" evidence="12"/>
<dbReference type="FunFam" id="3.40.50.880:FF:000009">
    <property type="entry name" value="Imidazole glycerol phosphate synthase subunit HisH"/>
    <property type="match status" value="1"/>
</dbReference>
<dbReference type="HAMAP" id="MF_00278">
    <property type="entry name" value="HisH"/>
    <property type="match status" value="1"/>
</dbReference>
<proteinExistence type="inferred from homology"/>
<keyword evidence="5 12" id="KW-0028">Amino-acid biosynthesis</keyword>
<dbReference type="EC" id="3.5.1.2" evidence="12"/>
<comment type="catalytic activity">
    <reaction evidence="10 12">
        <text>5-[(5-phospho-1-deoxy-D-ribulos-1-ylimino)methylamino]-1-(5-phospho-beta-D-ribosyl)imidazole-4-carboxamide + L-glutamine = D-erythro-1-(imidazol-4-yl)glycerol 3-phosphate + 5-amino-1-(5-phospho-beta-D-ribosyl)imidazole-4-carboxamide + L-glutamate + H(+)</text>
        <dbReference type="Rhea" id="RHEA:24793"/>
        <dbReference type="ChEBI" id="CHEBI:15378"/>
        <dbReference type="ChEBI" id="CHEBI:29985"/>
        <dbReference type="ChEBI" id="CHEBI:58278"/>
        <dbReference type="ChEBI" id="CHEBI:58359"/>
        <dbReference type="ChEBI" id="CHEBI:58475"/>
        <dbReference type="ChEBI" id="CHEBI:58525"/>
        <dbReference type="EC" id="4.3.2.10"/>
    </reaction>
</comment>
<evidence type="ECO:0000256" key="9">
    <source>
        <dbReference type="ARBA" id="ARBA00023239"/>
    </source>
</evidence>
<accession>A0A2H5XF11</accession>
<name>A0A2H5XF11_9BACT</name>
<evidence type="ECO:0000256" key="2">
    <source>
        <dbReference type="ARBA" id="ARBA00005091"/>
    </source>
</evidence>
<dbReference type="PROSITE" id="PS51273">
    <property type="entry name" value="GATASE_TYPE_1"/>
    <property type="match status" value="1"/>
</dbReference>
<dbReference type="GO" id="GO:0000107">
    <property type="term" value="F:imidazoleglycerol-phosphate synthase activity"/>
    <property type="evidence" value="ECO:0007669"/>
    <property type="project" value="UniProtKB-UniRule"/>
</dbReference>
<evidence type="ECO:0000256" key="12">
    <source>
        <dbReference type="HAMAP-Rule" id="MF_00278"/>
    </source>
</evidence>
<evidence type="ECO:0000256" key="7">
    <source>
        <dbReference type="ARBA" id="ARBA00022962"/>
    </source>
</evidence>
<feature type="active site" description="Nucleophile" evidence="12 13">
    <location>
        <position position="80"/>
    </location>
</feature>
<dbReference type="NCBIfam" id="TIGR01855">
    <property type="entry name" value="IMP_synth_hisH"/>
    <property type="match status" value="1"/>
</dbReference>
<evidence type="ECO:0000256" key="1">
    <source>
        <dbReference type="ARBA" id="ARBA00004496"/>
    </source>
</evidence>
<keyword evidence="15" id="KW-0808">Transferase</keyword>
<comment type="catalytic activity">
    <reaction evidence="11 12">
        <text>L-glutamine + H2O = L-glutamate + NH4(+)</text>
        <dbReference type="Rhea" id="RHEA:15889"/>
        <dbReference type="ChEBI" id="CHEBI:15377"/>
        <dbReference type="ChEBI" id="CHEBI:28938"/>
        <dbReference type="ChEBI" id="CHEBI:29985"/>
        <dbReference type="ChEBI" id="CHEBI:58359"/>
        <dbReference type="EC" id="3.5.1.2"/>
    </reaction>
</comment>
<dbReference type="AlphaFoldDB" id="A0A2H5XF11"/>
<keyword evidence="4 12" id="KW-0963">Cytoplasm</keyword>
<evidence type="ECO:0000256" key="11">
    <source>
        <dbReference type="ARBA" id="ARBA00049534"/>
    </source>
</evidence>
<feature type="active site" evidence="12 13">
    <location>
        <position position="186"/>
    </location>
</feature>
<gene>
    <name evidence="12 15" type="primary">hisH</name>
    <name evidence="15" type="ORF">HRbin17_02286</name>
</gene>